<evidence type="ECO:0000313" key="2">
    <source>
        <dbReference type="Proteomes" id="UP000799754"/>
    </source>
</evidence>
<gene>
    <name evidence="1" type="ORF">BU25DRAFT_274351</name>
</gene>
<proteinExistence type="predicted"/>
<organism evidence="1 2">
    <name type="scientific">Macroventuria anomochaeta</name>
    <dbReference type="NCBI Taxonomy" id="301207"/>
    <lineage>
        <taxon>Eukaryota</taxon>
        <taxon>Fungi</taxon>
        <taxon>Dikarya</taxon>
        <taxon>Ascomycota</taxon>
        <taxon>Pezizomycotina</taxon>
        <taxon>Dothideomycetes</taxon>
        <taxon>Pleosporomycetidae</taxon>
        <taxon>Pleosporales</taxon>
        <taxon>Pleosporineae</taxon>
        <taxon>Didymellaceae</taxon>
        <taxon>Macroventuria</taxon>
    </lineage>
</organism>
<sequence>MATDAIPGSLDEDIYLGFWINRSFDSVRGATLTLDRNRGGLLIAFLALFVSTSGRSLWKITRCVLHFVYSSDRHSEGVYHQRQAILRNTPLALDAAVELILAFRAWHRRGTSLFRKLLLPTLLALTLAVSFIFAGIFSSRVSNSSANEILLVGRDCNEDLPKMDDRESQQYITPFLNRKAAENLAYASQCYQTGDADRPDSCKVMTTPALPYKFDGNASCPFAADMCKQPFGNMVLDTGTLDSYTHFGLNTGPHVTVQVKEHCAPLVTNGFSNSSVDPDRSFVNFTRYYYGGGWYNYTFEIANNATSHTSDSTGDYEVYPEDHVYLDAPFIPQLQVATARTSLYFLVPSGVAYMNRTDDPWFSATTTSDRAGTWYIPDEPAAVLGCVSERTFCNPELPAPEGCLDLYVSGEASFRRVFPNPQDRMSLRPLSIVLQTYGAGGMQSFFTARSVPTLLARQTLFPYNPRYNYTAIQTKVLPSNQWQKEMEYVGQATLAAMQHSIVDYARGSWLGGGTLCEGEPCRRTCYSQKARSSKHYSFSVLGVGIILVVGGFLMLAAMLLEPIFAGLFKLPWFQRNHKLRYAYAEWQTGSTLQLQRLAHESLGVGTWSNTTGTVPVTRSEEKLATLDISDPTHARLMRPSVELAKVDYTNESMQYRPSLRYEKVPGTEQI</sequence>
<evidence type="ECO:0000313" key="1">
    <source>
        <dbReference type="EMBL" id="KAF2629796.1"/>
    </source>
</evidence>
<dbReference type="EMBL" id="MU006709">
    <property type="protein sequence ID" value="KAF2629796.1"/>
    <property type="molecule type" value="Genomic_DNA"/>
</dbReference>
<comment type="caution">
    <text evidence="1">The sequence shown here is derived from an EMBL/GenBank/DDBJ whole genome shotgun (WGS) entry which is preliminary data.</text>
</comment>
<reference evidence="1" key="1">
    <citation type="journal article" date="2020" name="Stud. Mycol.">
        <title>101 Dothideomycetes genomes: a test case for predicting lifestyles and emergence of pathogens.</title>
        <authorList>
            <person name="Haridas S."/>
            <person name="Albert R."/>
            <person name="Binder M."/>
            <person name="Bloem J."/>
            <person name="Labutti K."/>
            <person name="Salamov A."/>
            <person name="Andreopoulos B."/>
            <person name="Baker S."/>
            <person name="Barry K."/>
            <person name="Bills G."/>
            <person name="Bluhm B."/>
            <person name="Cannon C."/>
            <person name="Castanera R."/>
            <person name="Culley D."/>
            <person name="Daum C."/>
            <person name="Ezra D."/>
            <person name="Gonzalez J."/>
            <person name="Henrissat B."/>
            <person name="Kuo A."/>
            <person name="Liang C."/>
            <person name="Lipzen A."/>
            <person name="Lutzoni F."/>
            <person name="Magnuson J."/>
            <person name="Mondo S."/>
            <person name="Nolan M."/>
            <person name="Ohm R."/>
            <person name="Pangilinan J."/>
            <person name="Park H.-J."/>
            <person name="Ramirez L."/>
            <person name="Alfaro M."/>
            <person name="Sun H."/>
            <person name="Tritt A."/>
            <person name="Yoshinaga Y."/>
            <person name="Zwiers L.-H."/>
            <person name="Turgeon B."/>
            <person name="Goodwin S."/>
            <person name="Spatafora J."/>
            <person name="Crous P."/>
            <person name="Grigoriev I."/>
        </authorList>
    </citation>
    <scope>NUCLEOTIDE SEQUENCE</scope>
    <source>
        <strain evidence="1">CBS 525.71</strain>
    </source>
</reference>
<dbReference type="Proteomes" id="UP000799754">
    <property type="component" value="Unassembled WGS sequence"/>
</dbReference>
<name>A0ACB6S698_9PLEO</name>
<protein>
    <submittedName>
        <fullName evidence="1">Uncharacterized protein</fullName>
    </submittedName>
</protein>
<keyword evidence="2" id="KW-1185">Reference proteome</keyword>
<accession>A0ACB6S698</accession>